<dbReference type="EMBL" id="CM051401">
    <property type="protein sequence ID" value="KAJ4713864.1"/>
    <property type="molecule type" value="Genomic_DNA"/>
</dbReference>
<accession>A0ACC1XT23</accession>
<organism evidence="1 2">
    <name type="scientific">Melia azedarach</name>
    <name type="common">Chinaberry tree</name>
    <dbReference type="NCBI Taxonomy" id="155640"/>
    <lineage>
        <taxon>Eukaryota</taxon>
        <taxon>Viridiplantae</taxon>
        <taxon>Streptophyta</taxon>
        <taxon>Embryophyta</taxon>
        <taxon>Tracheophyta</taxon>
        <taxon>Spermatophyta</taxon>
        <taxon>Magnoliopsida</taxon>
        <taxon>eudicotyledons</taxon>
        <taxon>Gunneridae</taxon>
        <taxon>Pentapetalae</taxon>
        <taxon>rosids</taxon>
        <taxon>malvids</taxon>
        <taxon>Sapindales</taxon>
        <taxon>Meliaceae</taxon>
        <taxon>Melia</taxon>
    </lineage>
</organism>
<reference evidence="1 2" key="1">
    <citation type="journal article" date="2023" name="Science">
        <title>Complex scaffold remodeling in plant triterpene biosynthesis.</title>
        <authorList>
            <person name="De La Pena R."/>
            <person name="Hodgson H."/>
            <person name="Liu J.C."/>
            <person name="Stephenson M.J."/>
            <person name="Martin A.C."/>
            <person name="Owen C."/>
            <person name="Harkess A."/>
            <person name="Leebens-Mack J."/>
            <person name="Jimenez L.E."/>
            <person name="Osbourn A."/>
            <person name="Sattely E.S."/>
        </authorList>
    </citation>
    <scope>NUCLEOTIDE SEQUENCE [LARGE SCALE GENOMIC DNA]</scope>
    <source>
        <strain evidence="2">cv. JPN11</strain>
        <tissue evidence="1">Leaf</tissue>
    </source>
</reference>
<name>A0ACC1XT23_MELAZ</name>
<sequence length="1142" mass="129993">MSSQKTSSYIPPLSHCKYDVFLSFRGEDTRTSFTDHLYSTLKQKGIFVYRDDNELERGKSISTLFKTIEESRFSIIVFSKTYAHSTWCLDELVKIIECKNTSDQHIIFPIFYNVEPTMVRKQIGSFQEAFAKHEEAFGEDIERVKKWRDALKDVANIAGWELKNKSESEIIEDIVKKISTNLISLKFETHYKELGGINSRVEELMLLLGKGSDDVQMIGIHGMGGLGKTTVARVVYDLISWEFEGSSFLANVRETCEKSSVVTLQNQLIYELLKLENSNIWNVHCGINMIGSSRIIITSRDEHLLMTERVDEVYKLNGLNDEEALQLFCIKAFKAYQPMKEYEQLSQRVLKYAAGLPLALKVLGSFLYARTIEEWKSALQRLTKTSINQIMKILQISFDGLQETEKKIFLDIACFFKGENRDYITKILDGCDFDPIIGISVLIEKSLIFILDYNQVWMHDLLQEMGLQIVKRECEKPGKRSRLWDEVDVHHVLSENTGSEVIEGIMLDNLEDEASTSADAKTFSKMTNLRLLKIHNVQLPKGLEYLPNELRLLEWRGYPLESLPSNLQLDNTIKLSMCYSNIKQMLNTTKPLNNMKFMRFSHSQNLIKTPDFTGLPNLEYMNLKGCSRLCEIHPSLLLHSCSKLRSFPEIEGRMECLLELHLDGTAIQELPLSITLLYGLVLLNLKDCKDLESLPSAIIDGLKHLKTLNLSGCSKLENVPENLGKVESLEELDISGTAIRQPPASIFLLRNLKALSFRGCKEAATSKSWFSRFSINLMPRRSSDSMTLVLPSLSGLSSLKKLDLSDCNLKEGTIINDIWNLFSLKELNLSRNNFVSLPGAINRLSQLQDLVLEDCKRLESLPELPSSVYKVIVDGCSSLDIVPHAFQSCKSRWLFVDSLNCMKSVDNNDLAFSMLKGLLEGESNRINRLSVVFPGSKLPEWLRFQNKGSSITIIRPLDSYNKNKNNLAGYAICCVFHVHKHPSTVKSHPSSGTHKLICQIKVDKRHYCGLTFDFDEQLGQPVSNHLWLQYLSTQELQRFSLWNHEFNHVEISFAAKRGPGLEVKSCGVHPVYVDEVEEFNSTTKEWRRSKVWKLNESDGQVFVGSTMDHVATTSKRTLTDLAEADASASQEEPKPKRFKALE</sequence>
<keyword evidence="2" id="KW-1185">Reference proteome</keyword>
<evidence type="ECO:0000313" key="1">
    <source>
        <dbReference type="EMBL" id="KAJ4713864.1"/>
    </source>
</evidence>
<dbReference type="Proteomes" id="UP001164539">
    <property type="component" value="Chromosome 8"/>
</dbReference>
<protein>
    <submittedName>
        <fullName evidence="1">TMV resistance protein N-like</fullName>
    </submittedName>
</protein>
<gene>
    <name evidence="1" type="ORF">OWV82_015902</name>
</gene>
<proteinExistence type="predicted"/>
<comment type="caution">
    <text evidence="1">The sequence shown here is derived from an EMBL/GenBank/DDBJ whole genome shotgun (WGS) entry which is preliminary data.</text>
</comment>
<evidence type="ECO:0000313" key="2">
    <source>
        <dbReference type="Proteomes" id="UP001164539"/>
    </source>
</evidence>